<feature type="domain" description="Ig-like" evidence="5">
    <location>
        <begin position="164"/>
        <end position="247"/>
    </location>
</feature>
<dbReference type="Proteomes" id="UP000018468">
    <property type="component" value="Linkage group LG9"/>
</dbReference>
<evidence type="ECO:0000256" key="1">
    <source>
        <dbReference type="ARBA" id="ARBA00004496"/>
    </source>
</evidence>
<dbReference type="SUPFAM" id="SSF48726">
    <property type="entry name" value="Immunoglobulin"/>
    <property type="match status" value="25"/>
</dbReference>
<feature type="domain" description="Ig-like" evidence="5">
    <location>
        <begin position="253"/>
        <end position="336"/>
    </location>
</feature>
<comment type="subcellular location">
    <subcellularLocation>
        <location evidence="1">Cytoplasm</location>
    </subcellularLocation>
</comment>
<feature type="domain" description="Ig-like" evidence="5">
    <location>
        <begin position="1319"/>
        <end position="1403"/>
    </location>
</feature>
<feature type="domain" description="Ig-like" evidence="5">
    <location>
        <begin position="2235"/>
        <end position="2304"/>
    </location>
</feature>
<feature type="domain" description="Ig-like" evidence="5">
    <location>
        <begin position="696"/>
        <end position="778"/>
    </location>
</feature>
<sequence>MITLECEASKPKVTPVWKKDSVVLTASDKYELLHAGKALGLIVHDLTKEDAGLYSCDIGTDIAKSKVTVQDLNIGITKRLKTAEAKEGESCSFECILSHESIDDCSWSVGGQPVENDGRFEISNKGRKYMLTIKEVKASDAGDIVFTARNLSSKTTLFVKEKSSTITKELQSCRVTPGEDAVLSCEISKPGASVKWYKDGKSIRRSHKYEIIQEESLQTLIIHNTTAKDSGEYSCETDSSKTRAKLEVKEEENSFTTMLQDLTVEEMGSATLECETTLPVSKVTWKKGVMELKDGTKYEIKQQGTLLSLTISNLEKNDSDSYSCDIGAMKCRARLTVHVLVMFVLALFTLRRIDLIDHQECDGSLKSCLKPQKGIETSLQDGLTYLIGGGITGLLSLIVGYKRLNMRLFKSDRFQLKRKHSSLLNFLEKPPIITKDLKDCDAQEGEDVLLLCETSKDCPVHWYKDGIALKTSSKYKMSCIGAEARLTIRSAEEKDGGMYECEAGQSRTKARVTVKALPVTFKQELQNQETKEGGSATLRCELSKPGAPVEWRKGAAALKTGDKYKMKQRGCTAELLIESLLPEDTGDYSCVCGDQHTTARLTVEALPVTFKQELQNQEAKEGGSVTLRCELSKPGAPVEWRKGAAALKTGDKYKMKQRGCTAELLIESLQLEDTGDYSCVCGDQHTTARLTVEALPVTFKQELQNQETKEGGSVTLRCELSKPGAPVEWRKGAAVLKTGDKYKMKQRGATSELQICNLEIEDSGEYSCVCGEHKTTASLKVNALPVIFKQVLQDQEAQEGATATLCCELSKPGALVEWWKGKELLLPGDKYQMKQRGNNAEMKIKNLEPNDAGEYTCITGDQKTSAQVKVTALPVLFKEELKHQDAKEGDSITLHCKLSMPGAAVEWRKGRELLQSGDKYEMRQSGSVTELLICNLEVGDTGHYTCKSKDAESTAELIVKAMPVTFKKELQNQQTTGGGSATLHCELSKPGAPVEWRKGGTALKSGDKYKMKQRGSVAELIINNLEVEDTGDYICAIGAQQTSAHVNVNALPSIFKRELQDQEVQEGSTVTLRCELSKPGAQVEWRKGGVVLQPSDKYEMRQEGAVVELVIHDLKLDDMGDYICDTGDKTSTASLKVNALPVLFKQELKSQEAEEGSRAFLRCELSKPGAQVEWRKGGVVLQPSHKYEMRQEGAAVELVVHDLKLDDMGDYICDTGDKTSTASLKVNALPVIFKQDLQDQKAEEGGTATLQCKLSKPGATVEWRKGGVELCPCAKYEMRQDGCSVCLLIHNVEPEDAGDYTCDTGDRQTTACLSVKALPVYFRTLLESQLGETGGMATLSCELTKAGAHVDWKKGGKVVEPNDKYEIRQEGTVAELVIYNLKPSDAGEYTCDTGDQKSSATLTVQASNVLFTRWLQNQEAMEGDSATLRCQLSQPGASVEWRKEAVVLQPSTKYEMRVDGTEALLVIKDLKLEDSADYTCDTGDQQSTASVSVKVYVDVTFWVVKELRSVSVFANEDAMFSVELSRPCLKDVQWKLGDVPLQHNEMNEIGMARNGLVHTLTLRKVTLDDSSPVTFTARGCTSTAELNVSAAPPVVFKKKLESQELKEGDNAFLRCEISHPNVPVTWKRGGETLSQSDKYTLQQRGTMLVLIIHNLKPEDAGEYICDTGDQQSTATLTVKGLQDVSVYAGGDACFVCEVSHEGVTEGQWRLESAVLQSNDMNKISVSGRVHTLVLKEVTLDEMGMVTFAVGEERSTARVVVQEKPKAVIREKLQDTSTCEGETAVLTCMTSEPGCSVTWRKDNRIIRPSDKYEIRQEGLLNRLLIHSVEATDAGKYACEIGDDQSSATLTVEELPAFFKQELQNQEAEEGDSSTLRCELSKPGAPVEWRKGGVVLQPSDKYEMRQEGTVLELVIHDLEPEDNGYYTCDTGDQLTTASVTVQEREVRIVSGLRNTDVFVGQQAVFSCQVSRKGLKDVQWWLDGSSLHNSPFNEISVQDGTTHTLTLNNLAADDSGTVTFKAGSLVSSAKLLVKDPTVEVVSAMEDMCVEEEQPAEFICQYSRPVKALWKKNGKQLQPDSRRVLVEQDWNVARLKINRVTMEDRGTYSCEAEGTTVFALLEVQATAKPIDIIQGLENVETVDGGEALFECSLSRPELRDYRWLIDDLPVRETENMEMAVFEHGRRHLLLLKDLHPEDSCRVTFLVGNVVSSAFLTVRELNLFHNILCSKKIFGIHLMEGETVCLQCELSSEHSSVIWLKNDKHLPLGKKYQATSQGKRQELLIQDFRPDDQGIYACVASPEAETSVGLYLE</sequence>
<feature type="domain" description="Ig-like" evidence="5">
    <location>
        <begin position="1764"/>
        <end position="1849"/>
    </location>
</feature>
<feature type="domain" description="Ig-like" evidence="5">
    <location>
        <begin position="2033"/>
        <end position="2122"/>
    </location>
</feature>
<dbReference type="Pfam" id="PF07679">
    <property type="entry name" value="I-set"/>
    <property type="match status" value="21"/>
</dbReference>
<feature type="domain" description="Ig-like" evidence="5">
    <location>
        <begin position="1"/>
        <end position="68"/>
    </location>
</feature>
<feature type="domain" description="Ig-like" evidence="5">
    <location>
        <begin position="785"/>
        <end position="871"/>
    </location>
</feature>
<dbReference type="EMBL" id="AHAT01010164">
    <property type="status" value="NOT_ANNOTATED_CDS"/>
    <property type="molecule type" value="Genomic_DNA"/>
</dbReference>
<reference evidence="6" key="3">
    <citation type="submission" date="2025-09" db="UniProtKB">
        <authorList>
            <consortium name="Ensembl"/>
        </authorList>
    </citation>
    <scope>IDENTIFICATION</scope>
</reference>
<dbReference type="STRING" id="7918.ENSLOCP00000011175"/>
<dbReference type="Gene3D" id="2.60.40.10">
    <property type="entry name" value="Immunoglobulins"/>
    <property type="match status" value="25"/>
</dbReference>
<feature type="domain" description="Ig-like" evidence="5">
    <location>
        <begin position="1230"/>
        <end position="1314"/>
    </location>
</feature>
<dbReference type="Bgee" id="ENSLOCG00000009158">
    <property type="expression patterns" value="Expressed in muscle tissue and 5 other cell types or tissues"/>
</dbReference>
<dbReference type="SMART" id="SM00408">
    <property type="entry name" value="IGc2"/>
    <property type="match status" value="21"/>
</dbReference>
<reference evidence="7" key="1">
    <citation type="submission" date="2011-12" db="EMBL/GenBank/DDBJ databases">
        <title>The Draft Genome of Lepisosteus oculatus.</title>
        <authorList>
            <consortium name="The Broad Institute Genome Assembly &amp; Analysis Group"/>
            <consortium name="Computational R&amp;D Group"/>
            <consortium name="and Sequencing Platform"/>
            <person name="Di Palma F."/>
            <person name="Alfoldi J."/>
            <person name="Johnson J."/>
            <person name="Berlin A."/>
            <person name="Gnerre S."/>
            <person name="Jaffe D."/>
            <person name="MacCallum I."/>
            <person name="Young S."/>
            <person name="Walker B.J."/>
            <person name="Lander E.S."/>
            <person name="Lindblad-Toh K."/>
        </authorList>
    </citation>
    <scope>NUCLEOTIDE SEQUENCE [LARGE SCALE GENOMIC DNA]</scope>
</reference>
<dbReference type="OMA" id="TWRKDSS"/>
<feature type="domain" description="Ig-like" evidence="5">
    <location>
        <begin position="874"/>
        <end position="958"/>
    </location>
</feature>
<dbReference type="FunFam" id="2.60.40.10:FF:000523">
    <property type="entry name" value="obscurin isoform X4"/>
    <property type="match status" value="2"/>
</dbReference>
<dbReference type="GeneTree" id="ENSGT00940000154756"/>
<dbReference type="FunFam" id="2.60.40.10:FF:000228">
    <property type="entry name" value="obscurin isoform X4"/>
    <property type="match status" value="15"/>
</dbReference>
<feature type="domain" description="Ig-like" evidence="5">
    <location>
        <begin position="1052"/>
        <end position="1136"/>
    </location>
</feature>
<feature type="domain" description="Ig-like" evidence="5">
    <location>
        <begin position="1141"/>
        <end position="1225"/>
    </location>
</feature>
<feature type="domain" description="Ig-like" evidence="5">
    <location>
        <begin position="607"/>
        <end position="691"/>
    </location>
</feature>
<evidence type="ECO:0000259" key="5">
    <source>
        <dbReference type="PROSITE" id="PS50835"/>
    </source>
</evidence>
<proteinExistence type="predicted"/>
<dbReference type="InterPro" id="IPR007110">
    <property type="entry name" value="Ig-like_dom"/>
</dbReference>
<reference evidence="6" key="2">
    <citation type="submission" date="2025-08" db="UniProtKB">
        <authorList>
            <consortium name="Ensembl"/>
        </authorList>
    </citation>
    <scope>IDENTIFICATION</scope>
</reference>
<dbReference type="PANTHER" id="PTHR35971:SF5">
    <property type="entry name" value="OBSCURIN LIKE CYTOSKELETAL ADAPTOR 1"/>
    <property type="match status" value="1"/>
</dbReference>
<keyword evidence="2" id="KW-0963">Cytoplasm</keyword>
<keyword evidence="3" id="KW-0597">Phosphoprotein</keyword>
<dbReference type="SMART" id="SM00409">
    <property type="entry name" value="IG"/>
    <property type="match status" value="25"/>
</dbReference>
<dbReference type="CDD" id="cd00096">
    <property type="entry name" value="Ig"/>
    <property type="match status" value="3"/>
</dbReference>
<feature type="domain" description="Ig-like" evidence="5">
    <location>
        <begin position="430"/>
        <end position="513"/>
    </location>
</feature>
<evidence type="ECO:0000313" key="7">
    <source>
        <dbReference type="Proteomes" id="UP000018468"/>
    </source>
</evidence>
<evidence type="ECO:0000256" key="3">
    <source>
        <dbReference type="ARBA" id="ARBA00022553"/>
    </source>
</evidence>
<dbReference type="Ensembl" id="ENSLOCT00000011191.1">
    <property type="protein sequence ID" value="ENSLOCP00000011175.1"/>
    <property type="gene ID" value="ENSLOCG00000009158.1"/>
</dbReference>
<keyword evidence="4" id="KW-1015">Disulfide bond</keyword>
<dbReference type="PANTHER" id="PTHR35971">
    <property type="entry name" value="SI:DKEY-31G6.6"/>
    <property type="match status" value="1"/>
</dbReference>
<protein>
    <recommendedName>
        <fullName evidence="5">Ig-like domain-containing protein</fullName>
    </recommendedName>
</protein>
<evidence type="ECO:0000313" key="6">
    <source>
        <dbReference type="Ensembl" id="ENSLOCP00000011175.1"/>
    </source>
</evidence>
<dbReference type="InterPro" id="IPR036179">
    <property type="entry name" value="Ig-like_dom_sf"/>
</dbReference>
<dbReference type="GO" id="GO:0005737">
    <property type="term" value="C:cytoplasm"/>
    <property type="evidence" value="ECO:0007669"/>
    <property type="project" value="UniProtKB-SubCell"/>
</dbReference>
<dbReference type="InterPro" id="IPR003599">
    <property type="entry name" value="Ig_sub"/>
</dbReference>
<keyword evidence="7" id="KW-1185">Reference proteome</keyword>
<feature type="domain" description="Ig-like" evidence="5">
    <location>
        <begin position="1407"/>
        <end position="1492"/>
    </location>
</feature>
<feature type="domain" description="Ig-like" evidence="5">
    <location>
        <begin position="1854"/>
        <end position="1938"/>
    </location>
</feature>
<dbReference type="PROSITE" id="PS50835">
    <property type="entry name" value="IG_LIKE"/>
    <property type="match status" value="20"/>
</dbReference>
<dbReference type="InterPro" id="IPR013098">
    <property type="entry name" value="Ig_I-set"/>
</dbReference>
<dbReference type="eggNOG" id="KOG0613">
    <property type="taxonomic scope" value="Eukaryota"/>
</dbReference>
<dbReference type="SMART" id="SM00406">
    <property type="entry name" value="IGv"/>
    <property type="match status" value="10"/>
</dbReference>
<dbReference type="InterPro" id="IPR052385">
    <property type="entry name" value="Obscurin/Obscurin-like_Reg"/>
</dbReference>
<dbReference type="EMBL" id="AHAT01010163">
    <property type="status" value="NOT_ANNOTATED_CDS"/>
    <property type="molecule type" value="Genomic_DNA"/>
</dbReference>
<evidence type="ECO:0000256" key="4">
    <source>
        <dbReference type="ARBA" id="ARBA00023157"/>
    </source>
</evidence>
<organism evidence="6 7">
    <name type="scientific">Lepisosteus oculatus</name>
    <name type="common">Spotted gar</name>
    <dbReference type="NCBI Taxonomy" id="7918"/>
    <lineage>
        <taxon>Eukaryota</taxon>
        <taxon>Metazoa</taxon>
        <taxon>Chordata</taxon>
        <taxon>Craniata</taxon>
        <taxon>Vertebrata</taxon>
        <taxon>Euteleostomi</taxon>
        <taxon>Actinopterygii</taxon>
        <taxon>Neopterygii</taxon>
        <taxon>Holostei</taxon>
        <taxon>Semionotiformes</taxon>
        <taxon>Lepisosteidae</taxon>
        <taxon>Lepisosteus</taxon>
    </lineage>
</organism>
<evidence type="ECO:0000256" key="2">
    <source>
        <dbReference type="ARBA" id="ARBA00022490"/>
    </source>
</evidence>
<dbReference type="InterPro" id="IPR003598">
    <property type="entry name" value="Ig_sub2"/>
</dbReference>
<feature type="domain" description="Ig-like" evidence="5">
    <location>
        <begin position="1592"/>
        <end position="1677"/>
    </location>
</feature>
<name>W5MS16_LEPOC</name>
<dbReference type="FunFam" id="2.60.40.10:FF:000421">
    <property type="entry name" value="LOW QUALITY PROTEIN: obscurin"/>
    <property type="match status" value="2"/>
</dbReference>
<accession>W5MS16</accession>
<feature type="domain" description="Ig-like" evidence="5">
    <location>
        <begin position="518"/>
        <end position="602"/>
    </location>
</feature>
<dbReference type="EMBL" id="AHAT01010165">
    <property type="status" value="NOT_ANNOTATED_CDS"/>
    <property type="molecule type" value="Genomic_DNA"/>
</dbReference>
<dbReference type="FunFam" id="2.60.40.10:FF:001721">
    <property type="entry name" value="KETtiN (Drosophila actin-binding) homolog"/>
    <property type="match status" value="1"/>
</dbReference>
<feature type="domain" description="Ig-like" evidence="5">
    <location>
        <begin position="963"/>
        <end position="1047"/>
    </location>
</feature>
<dbReference type="InParanoid" id="W5MS16"/>
<dbReference type="InterPro" id="IPR013106">
    <property type="entry name" value="Ig_V-set"/>
</dbReference>
<dbReference type="InterPro" id="IPR013783">
    <property type="entry name" value="Ig-like_fold"/>
</dbReference>